<dbReference type="InterPro" id="IPR050922">
    <property type="entry name" value="LytR/CpsA/Psr_CW_biosynth"/>
</dbReference>
<evidence type="ECO:0000256" key="1">
    <source>
        <dbReference type="ARBA" id="ARBA00006068"/>
    </source>
</evidence>
<feature type="domain" description="Cell envelope-related transcriptional attenuator" evidence="4">
    <location>
        <begin position="214"/>
        <end position="356"/>
    </location>
</feature>
<gene>
    <name evidence="5" type="ORF">HMPREF9020_00607</name>
</gene>
<dbReference type="eggNOG" id="COG1316">
    <property type="taxonomic scope" value="Bacteria"/>
</dbReference>
<feature type="region of interest" description="Disordered" evidence="2">
    <location>
        <begin position="1"/>
        <end position="140"/>
    </location>
</feature>
<evidence type="ECO:0000313" key="6">
    <source>
        <dbReference type="Proteomes" id="UP000005777"/>
    </source>
</evidence>
<feature type="compositionally biased region" description="Low complexity" evidence="2">
    <location>
        <begin position="1"/>
        <end position="17"/>
    </location>
</feature>
<evidence type="ECO:0000259" key="4">
    <source>
        <dbReference type="Pfam" id="PF03816"/>
    </source>
</evidence>
<proteinExistence type="inferred from homology"/>
<evidence type="ECO:0000256" key="3">
    <source>
        <dbReference type="SAM" id="Phobius"/>
    </source>
</evidence>
<dbReference type="NCBIfam" id="TIGR00350">
    <property type="entry name" value="lytR_cpsA_psr"/>
    <property type="match status" value="1"/>
</dbReference>
<name>W5IJD1_SCAIO</name>
<reference evidence="5 6" key="1">
    <citation type="submission" date="2012-01" db="EMBL/GenBank/DDBJ databases">
        <title>The Genome Sequence of Scardovia inopinata F0304.</title>
        <authorList>
            <consortium name="The Broad Institute Genome Sequencing Platform"/>
            <person name="Earl A."/>
            <person name="Ward D."/>
            <person name="Feldgarden M."/>
            <person name="Gevers D."/>
            <person name="Izard J."/>
            <person name="Baranova O.V."/>
            <person name="Blanton J.M."/>
            <person name="Tanner A.C."/>
            <person name="Dewhirst F.E."/>
            <person name="Young S.K."/>
            <person name="Zeng Q."/>
            <person name="Gargeya S."/>
            <person name="Fitzgerald M."/>
            <person name="Haas B."/>
            <person name="Abouelleil A."/>
            <person name="Alvarado L."/>
            <person name="Arachchi H.M."/>
            <person name="Berlin A."/>
            <person name="Chapman S.B."/>
            <person name="Gearin G."/>
            <person name="Goldberg J."/>
            <person name="Griggs A."/>
            <person name="Gujja S."/>
            <person name="Hansen M."/>
            <person name="Heiman D."/>
            <person name="Howarth C."/>
            <person name="Larimer J."/>
            <person name="Lui A."/>
            <person name="MacDonald P.J."/>
            <person name="McCowen C."/>
            <person name="Montmayeur A."/>
            <person name="Murphy C."/>
            <person name="Neiman D."/>
            <person name="Pearson M."/>
            <person name="Priest M."/>
            <person name="Roberts A."/>
            <person name="Saif S."/>
            <person name="Shea T."/>
            <person name="Sisk P."/>
            <person name="Stolte C."/>
            <person name="Sykes S."/>
            <person name="Wortman J."/>
            <person name="Nusbaum C."/>
            <person name="Birren B."/>
        </authorList>
    </citation>
    <scope>NUCLEOTIDE SEQUENCE [LARGE SCALE GENOMIC DNA]</scope>
    <source>
        <strain evidence="5 6">F0304</strain>
    </source>
</reference>
<dbReference type="EMBL" id="ADCX01000003">
    <property type="protein sequence ID" value="EFG26976.2"/>
    <property type="molecule type" value="Genomic_DNA"/>
</dbReference>
<comment type="similarity">
    <text evidence="1">Belongs to the LytR/CpsA/Psr (LCP) family.</text>
</comment>
<dbReference type="AlphaFoldDB" id="W5IJD1"/>
<feature type="transmembrane region" description="Helical" evidence="3">
    <location>
        <begin position="147"/>
        <end position="170"/>
    </location>
</feature>
<keyword evidence="3" id="KW-0472">Membrane</keyword>
<sequence>MTTNDDSMNDGSSSDNSALPPQFKPSSTPSSSTRRSGADPVRRTSAVHRKSPASQAFSAPETGTDHKDSPLPPSFSPASEQKSSNRSAAGRSTRSSHTRIVSAPNFSSPANPSPTRSFARKSLPSLPAAPSPSSPYEQSKKRKPRKIILKVIAALLALILIYLAWVWIFVSSNLVHKNYLSSAADTSGNTWLILGSDARDGTTGGTADQVPGFRTDTIMVLTKPSSGPASLISIPRDSYVQVAGKDSKINAVAELYGYTALVQTVEGITGQKIDHVVSVGFGGLQTIVDALGGVNLCYDRTVDDSKSGLKWTAGCRAADGQTALAMSRMRYSDPEGDFGRTKRQRMTISAIMKKTASPAVLLNPFRLHKVMKAGLSALTVDQKTSTGDLISLALAFKSATGDKGVTGTVYYSSQDYRPTSGIGSCVLLNTNANHSLFSKLAQGSQPAGTVGGYLAS</sequence>
<comment type="caution">
    <text evidence="5">The sequence shown here is derived from an EMBL/GenBank/DDBJ whole genome shotgun (WGS) entry which is preliminary data.</text>
</comment>
<dbReference type="Pfam" id="PF03816">
    <property type="entry name" value="LytR_cpsA_psr"/>
    <property type="match status" value="1"/>
</dbReference>
<keyword evidence="6" id="KW-1185">Reference proteome</keyword>
<dbReference type="RefSeq" id="WP_115672869.1">
    <property type="nucleotide sequence ID" value="NZ_GG770225.1"/>
</dbReference>
<organism evidence="5 6">
    <name type="scientific">Scardovia inopinata F0304</name>
    <dbReference type="NCBI Taxonomy" id="641146"/>
    <lineage>
        <taxon>Bacteria</taxon>
        <taxon>Bacillati</taxon>
        <taxon>Actinomycetota</taxon>
        <taxon>Actinomycetes</taxon>
        <taxon>Bifidobacteriales</taxon>
        <taxon>Bifidobacteriaceae</taxon>
        <taxon>Scardovia</taxon>
    </lineage>
</organism>
<dbReference type="HOGENOM" id="CLU_016455_0_1_11"/>
<evidence type="ECO:0000256" key="2">
    <source>
        <dbReference type="SAM" id="MobiDB-lite"/>
    </source>
</evidence>
<dbReference type="PANTHER" id="PTHR33392:SF6">
    <property type="entry name" value="POLYISOPRENYL-TEICHOIC ACID--PEPTIDOGLYCAN TEICHOIC ACID TRANSFERASE TAGU"/>
    <property type="match status" value="1"/>
</dbReference>
<protein>
    <recommendedName>
        <fullName evidence="4">Cell envelope-related transcriptional attenuator domain-containing protein</fullName>
    </recommendedName>
</protein>
<feature type="compositionally biased region" description="Low complexity" evidence="2">
    <location>
        <begin position="25"/>
        <end position="35"/>
    </location>
</feature>
<dbReference type="PANTHER" id="PTHR33392">
    <property type="entry name" value="POLYISOPRENYL-TEICHOIC ACID--PEPTIDOGLYCAN TEICHOIC ACID TRANSFERASE TAGU"/>
    <property type="match status" value="1"/>
</dbReference>
<keyword evidence="3" id="KW-0812">Transmembrane</keyword>
<keyword evidence="3" id="KW-1133">Transmembrane helix</keyword>
<dbReference type="Proteomes" id="UP000005777">
    <property type="component" value="Unassembled WGS sequence"/>
</dbReference>
<evidence type="ECO:0000313" key="5">
    <source>
        <dbReference type="EMBL" id="EFG26976.2"/>
    </source>
</evidence>
<dbReference type="InterPro" id="IPR004474">
    <property type="entry name" value="LytR_CpsA_psr"/>
</dbReference>
<accession>W5IJD1</accession>
<feature type="compositionally biased region" description="Low complexity" evidence="2">
    <location>
        <begin position="102"/>
        <end position="114"/>
    </location>
</feature>
<feature type="compositionally biased region" description="Polar residues" evidence="2">
    <location>
        <begin position="76"/>
        <end position="99"/>
    </location>
</feature>
<dbReference type="Gene3D" id="3.40.630.190">
    <property type="entry name" value="LCP protein"/>
    <property type="match status" value="1"/>
</dbReference>